<dbReference type="PANTHER" id="PTHR38788:SF3">
    <property type="entry name" value="CLR5 DOMAIN-CONTAINING PROTEIN"/>
    <property type="match status" value="1"/>
</dbReference>
<feature type="domain" description="Clr5" evidence="1">
    <location>
        <begin position="9"/>
        <end position="58"/>
    </location>
</feature>
<evidence type="ECO:0000313" key="2">
    <source>
        <dbReference type="EMBL" id="RYO78242.1"/>
    </source>
</evidence>
<gene>
    <name evidence="2" type="ORF">DL762_008792</name>
</gene>
<accession>A0ABY0GW25</accession>
<dbReference type="PANTHER" id="PTHR38788">
    <property type="entry name" value="CLR5 DOMAIN-CONTAINING PROTEIN"/>
    <property type="match status" value="1"/>
</dbReference>
<evidence type="ECO:0000313" key="3">
    <source>
        <dbReference type="Proteomes" id="UP000294003"/>
    </source>
</evidence>
<comment type="caution">
    <text evidence="2">The sequence shown here is derived from an EMBL/GenBank/DDBJ whole genome shotgun (WGS) entry which is preliminary data.</text>
</comment>
<dbReference type="InterPro" id="IPR025676">
    <property type="entry name" value="Clr5_dom"/>
</dbReference>
<organism evidence="2 3">
    <name type="scientific">Monosporascus cannonballus</name>
    <dbReference type="NCBI Taxonomy" id="155416"/>
    <lineage>
        <taxon>Eukaryota</taxon>
        <taxon>Fungi</taxon>
        <taxon>Dikarya</taxon>
        <taxon>Ascomycota</taxon>
        <taxon>Pezizomycotina</taxon>
        <taxon>Sordariomycetes</taxon>
        <taxon>Xylariomycetidae</taxon>
        <taxon>Xylariales</taxon>
        <taxon>Xylariales incertae sedis</taxon>
        <taxon>Monosporascus</taxon>
    </lineage>
</organism>
<sequence>MSSMSAHGEWDLHKNTIHRLYIVEDRLLKEVMATLTEQGFRQTKTRFEQQLKTWGFSKNLQSDEWKAICRKAGKRKLENKASDVVASGIRYPQAKVRKEASRHFYNTQEKLQHVPQETANEQDKLLLLVTGTHGFSNLDSSSCNVSTVAAELGKLMLESFEGEHFLSSHLILKERGIISASTLLRILAYRFSNNLIETGGTGVLDFIRRSGVLDPDILTEDLILAQPTLGAFFEKIFEQAIESRQIGIVMKALDLGKDPSAVLRDPTLTCQLSAVVVEMLLLAGAKVHMEPAPSHSRECPSLLVELIEKRKRLRKEDLTKLVRLFISKGFPIKQHCCERHGNALQVAVRTGSVALVRDMIFLAVGDPDVVKAHDMVQYLLSRYSSESDEAKLRLGPPLDLNILLEATRLGNEAIVRLCQASGVDRNGEDELGRYPLALAALKSYEMCKLLLQLGAWPDKTPGNFEPNYVPTTLHFAAISGNFAATVFYRRKETCRALYKPDYYQ</sequence>
<dbReference type="Gene3D" id="1.25.40.20">
    <property type="entry name" value="Ankyrin repeat-containing domain"/>
    <property type="match status" value="1"/>
</dbReference>
<dbReference type="Pfam" id="PF14420">
    <property type="entry name" value="Clr5"/>
    <property type="match status" value="1"/>
</dbReference>
<dbReference type="Proteomes" id="UP000294003">
    <property type="component" value="Unassembled WGS sequence"/>
</dbReference>
<protein>
    <recommendedName>
        <fullName evidence="1">Clr5 domain-containing protein</fullName>
    </recommendedName>
</protein>
<name>A0ABY0GW25_9PEZI</name>
<proteinExistence type="predicted"/>
<keyword evidence="3" id="KW-1185">Reference proteome</keyword>
<dbReference type="EMBL" id="QJNS01000396">
    <property type="protein sequence ID" value="RYO78242.1"/>
    <property type="molecule type" value="Genomic_DNA"/>
</dbReference>
<evidence type="ECO:0000259" key="1">
    <source>
        <dbReference type="Pfam" id="PF14420"/>
    </source>
</evidence>
<dbReference type="InterPro" id="IPR036770">
    <property type="entry name" value="Ankyrin_rpt-contain_sf"/>
</dbReference>
<reference evidence="2 3" key="1">
    <citation type="submission" date="2018-06" db="EMBL/GenBank/DDBJ databases">
        <title>Complete Genomes of Monosporascus.</title>
        <authorList>
            <person name="Robinson A.J."/>
            <person name="Natvig D.O."/>
        </authorList>
    </citation>
    <scope>NUCLEOTIDE SEQUENCE [LARGE SCALE GENOMIC DNA]</scope>
    <source>
        <strain evidence="2 3">CBS 609.92</strain>
    </source>
</reference>
<dbReference type="SUPFAM" id="SSF48403">
    <property type="entry name" value="Ankyrin repeat"/>
    <property type="match status" value="1"/>
</dbReference>